<keyword evidence="3" id="KW-0805">Transcription regulation</keyword>
<dbReference type="InterPro" id="IPR051953">
    <property type="entry name" value="Plant_SW-associated_TFs"/>
</dbReference>
<keyword evidence="5" id="KW-0804">Transcription</keyword>
<dbReference type="Gene3D" id="1.10.10.60">
    <property type="entry name" value="Homeodomain-like"/>
    <property type="match status" value="2"/>
</dbReference>
<feature type="region of interest" description="Disordered" evidence="7">
    <location>
        <begin position="127"/>
        <end position="164"/>
    </location>
</feature>
<evidence type="ECO:0000259" key="8">
    <source>
        <dbReference type="PROSITE" id="PS50090"/>
    </source>
</evidence>
<evidence type="ECO:0000256" key="2">
    <source>
        <dbReference type="ARBA" id="ARBA00022737"/>
    </source>
</evidence>
<dbReference type="PANTHER" id="PTHR47997:SF34">
    <property type="entry name" value="TRANSCRIPTION FACTOR MYB86-LIKE"/>
    <property type="match status" value="1"/>
</dbReference>
<name>A0A7N0VFK1_KALFE</name>
<dbReference type="Pfam" id="PF00249">
    <property type="entry name" value="Myb_DNA-binding"/>
    <property type="match status" value="2"/>
</dbReference>
<evidence type="ECO:0000259" key="9">
    <source>
        <dbReference type="PROSITE" id="PS51294"/>
    </source>
</evidence>
<sequence length="332" mass="36619">MGRNLCSTSTTTAARQRVRRGLWSPDEDEKLFSYITRNGVGCWSSVPKLAGLQRCGKSCRLRWINYLRPDLKRGSFSQKEEELIVSLHELLGNRWAQIAAQMPGRTDNEIKNFWNSCLKKKLISQGIDPSTHKPAASEIQSKKRAQETSGSVKNGGEVSTGDEAKFPVDESRYYESKPLFGASSLPATTQFEIFGVGYGSNVINPFPHVTRPGFDSRPPSQFSAYAAGLLNSERGGVRETHFSDMSGSRSTSNISHSYGVTQSIGQAAAASFSWAEGGKKLETLFQLPDFIKSQDQDPSPWAQNSSDDFNSYPALSLSEDLSGLDFEVFQET</sequence>
<keyword evidence="6" id="KW-0539">Nucleus</keyword>
<comment type="subcellular location">
    <subcellularLocation>
        <location evidence="1">Nucleus</location>
    </subcellularLocation>
</comment>
<protein>
    <submittedName>
        <fullName evidence="10">Uncharacterized protein</fullName>
    </submittedName>
</protein>
<evidence type="ECO:0000313" key="11">
    <source>
        <dbReference type="Proteomes" id="UP000594263"/>
    </source>
</evidence>
<accession>A0A7N0VFK1</accession>
<dbReference type="Proteomes" id="UP000594263">
    <property type="component" value="Unplaced"/>
</dbReference>
<dbReference type="CDD" id="cd00167">
    <property type="entry name" value="SANT"/>
    <property type="match status" value="2"/>
</dbReference>
<dbReference type="GO" id="GO:0000976">
    <property type="term" value="F:transcription cis-regulatory region binding"/>
    <property type="evidence" value="ECO:0007669"/>
    <property type="project" value="UniProtKB-ARBA"/>
</dbReference>
<dbReference type="InterPro" id="IPR001005">
    <property type="entry name" value="SANT/Myb"/>
</dbReference>
<keyword evidence="2" id="KW-0677">Repeat</keyword>
<reference evidence="10" key="1">
    <citation type="submission" date="2021-01" db="UniProtKB">
        <authorList>
            <consortium name="EnsemblPlants"/>
        </authorList>
    </citation>
    <scope>IDENTIFICATION</scope>
</reference>
<evidence type="ECO:0000256" key="4">
    <source>
        <dbReference type="ARBA" id="ARBA00023125"/>
    </source>
</evidence>
<feature type="domain" description="HTH myb-type" evidence="9">
    <location>
        <begin position="15"/>
        <end position="67"/>
    </location>
</feature>
<dbReference type="AlphaFoldDB" id="A0A7N0VFK1"/>
<dbReference type="SMART" id="SM00717">
    <property type="entry name" value="SANT"/>
    <property type="match status" value="2"/>
</dbReference>
<dbReference type="SUPFAM" id="SSF46689">
    <property type="entry name" value="Homeodomain-like"/>
    <property type="match status" value="1"/>
</dbReference>
<feature type="domain" description="HTH myb-type" evidence="9">
    <location>
        <begin position="68"/>
        <end position="122"/>
    </location>
</feature>
<feature type="domain" description="Myb-like" evidence="8">
    <location>
        <begin position="68"/>
        <end position="118"/>
    </location>
</feature>
<evidence type="ECO:0000256" key="3">
    <source>
        <dbReference type="ARBA" id="ARBA00023015"/>
    </source>
</evidence>
<dbReference type="PROSITE" id="PS51294">
    <property type="entry name" value="HTH_MYB"/>
    <property type="match status" value="2"/>
</dbReference>
<dbReference type="EnsemblPlants" id="Kaladp0674s0067.1.v1.1">
    <property type="protein sequence ID" value="Kaladp0674s0067.1.v1.1"/>
    <property type="gene ID" value="Kaladp0674s0067.v1.1"/>
</dbReference>
<organism evidence="10 11">
    <name type="scientific">Kalanchoe fedtschenkoi</name>
    <name type="common">Lavender scallops</name>
    <name type="synonym">South American air plant</name>
    <dbReference type="NCBI Taxonomy" id="63787"/>
    <lineage>
        <taxon>Eukaryota</taxon>
        <taxon>Viridiplantae</taxon>
        <taxon>Streptophyta</taxon>
        <taxon>Embryophyta</taxon>
        <taxon>Tracheophyta</taxon>
        <taxon>Spermatophyta</taxon>
        <taxon>Magnoliopsida</taxon>
        <taxon>eudicotyledons</taxon>
        <taxon>Gunneridae</taxon>
        <taxon>Pentapetalae</taxon>
        <taxon>Saxifragales</taxon>
        <taxon>Crassulaceae</taxon>
        <taxon>Kalanchoe</taxon>
    </lineage>
</organism>
<dbReference type="GO" id="GO:0005634">
    <property type="term" value="C:nucleus"/>
    <property type="evidence" value="ECO:0007669"/>
    <property type="project" value="UniProtKB-SubCell"/>
</dbReference>
<dbReference type="FunFam" id="1.10.10.60:FF:000158">
    <property type="entry name" value="MYB transcription factor"/>
    <property type="match status" value="1"/>
</dbReference>
<dbReference type="InterPro" id="IPR009057">
    <property type="entry name" value="Homeodomain-like_sf"/>
</dbReference>
<evidence type="ECO:0000256" key="5">
    <source>
        <dbReference type="ARBA" id="ARBA00023163"/>
    </source>
</evidence>
<dbReference type="InterPro" id="IPR017930">
    <property type="entry name" value="Myb_dom"/>
</dbReference>
<evidence type="ECO:0000313" key="10">
    <source>
        <dbReference type="EnsemblPlants" id="Kaladp0674s0067.1.v1.1"/>
    </source>
</evidence>
<keyword evidence="4" id="KW-0238">DNA-binding</keyword>
<dbReference type="PANTHER" id="PTHR47997">
    <property type="entry name" value="MYB DOMAIN PROTEIN 55"/>
    <property type="match status" value="1"/>
</dbReference>
<proteinExistence type="predicted"/>
<dbReference type="PROSITE" id="PS50090">
    <property type="entry name" value="MYB_LIKE"/>
    <property type="match status" value="2"/>
</dbReference>
<evidence type="ECO:0000256" key="7">
    <source>
        <dbReference type="SAM" id="MobiDB-lite"/>
    </source>
</evidence>
<evidence type="ECO:0000256" key="1">
    <source>
        <dbReference type="ARBA" id="ARBA00004123"/>
    </source>
</evidence>
<evidence type="ECO:0000256" key="6">
    <source>
        <dbReference type="ARBA" id="ARBA00023242"/>
    </source>
</evidence>
<keyword evidence="11" id="KW-1185">Reference proteome</keyword>
<feature type="domain" description="Myb-like" evidence="8">
    <location>
        <begin position="15"/>
        <end position="67"/>
    </location>
</feature>
<dbReference type="Gramene" id="Kaladp0674s0067.1.v1.1">
    <property type="protein sequence ID" value="Kaladp0674s0067.1.v1.1"/>
    <property type="gene ID" value="Kaladp0674s0067.v1.1"/>
</dbReference>
<dbReference type="FunFam" id="1.10.10.60:FF:000394">
    <property type="entry name" value="MYB transcription factor"/>
    <property type="match status" value="1"/>
</dbReference>